<comment type="caution">
    <text evidence="2">The sequence shown here is derived from an EMBL/GenBank/DDBJ whole genome shotgun (WGS) entry which is preliminary data.</text>
</comment>
<dbReference type="RefSeq" id="WP_095511219.1">
    <property type="nucleotide sequence ID" value="NZ_MQWD01000001.1"/>
</dbReference>
<accession>A0A271J277</accession>
<gene>
    <name evidence="2" type="ORF">BSZ37_14435</name>
</gene>
<sequence length="88" mass="9306">MSNRRLIRLALFAVLAVVVVFALSDVLGLRASDTSVVSPKGYVGISHGSHTHYVPNGWDGSTSISDFPTSPPPEGMTVAEDGRIVPVE</sequence>
<keyword evidence="3" id="KW-1185">Reference proteome</keyword>
<dbReference type="Proteomes" id="UP000216339">
    <property type="component" value="Unassembled WGS sequence"/>
</dbReference>
<organism evidence="2 3">
    <name type="scientific">Rubrivirga marina</name>
    <dbReference type="NCBI Taxonomy" id="1196024"/>
    <lineage>
        <taxon>Bacteria</taxon>
        <taxon>Pseudomonadati</taxon>
        <taxon>Rhodothermota</taxon>
        <taxon>Rhodothermia</taxon>
        <taxon>Rhodothermales</taxon>
        <taxon>Rubricoccaceae</taxon>
        <taxon>Rubrivirga</taxon>
    </lineage>
</organism>
<reference evidence="2 3" key="1">
    <citation type="submission" date="2016-11" db="EMBL/GenBank/DDBJ databases">
        <title>Study of marine rhodopsin-containing bacteria.</title>
        <authorList>
            <person name="Yoshizawa S."/>
            <person name="Kumagai Y."/>
            <person name="Kogure K."/>
        </authorList>
    </citation>
    <scope>NUCLEOTIDE SEQUENCE [LARGE SCALE GENOMIC DNA]</scope>
    <source>
        <strain evidence="2 3">SAORIC-28</strain>
    </source>
</reference>
<evidence type="ECO:0000313" key="2">
    <source>
        <dbReference type="EMBL" id="PAP77553.1"/>
    </source>
</evidence>
<protein>
    <submittedName>
        <fullName evidence="2">Uncharacterized protein</fullName>
    </submittedName>
</protein>
<evidence type="ECO:0000256" key="1">
    <source>
        <dbReference type="SAM" id="MobiDB-lite"/>
    </source>
</evidence>
<name>A0A271J277_9BACT</name>
<dbReference type="AlphaFoldDB" id="A0A271J277"/>
<proteinExistence type="predicted"/>
<dbReference type="OrthoDB" id="1495756at2"/>
<dbReference type="EMBL" id="MQWD01000001">
    <property type="protein sequence ID" value="PAP77553.1"/>
    <property type="molecule type" value="Genomic_DNA"/>
</dbReference>
<evidence type="ECO:0000313" key="3">
    <source>
        <dbReference type="Proteomes" id="UP000216339"/>
    </source>
</evidence>
<feature type="region of interest" description="Disordered" evidence="1">
    <location>
        <begin position="62"/>
        <end position="88"/>
    </location>
</feature>